<dbReference type="Gene3D" id="2.180.10.10">
    <property type="entry name" value="RHS repeat-associated core"/>
    <property type="match status" value="1"/>
</dbReference>
<reference evidence="1 2" key="1">
    <citation type="submission" date="2020-08" db="EMBL/GenBank/DDBJ databases">
        <title>Genomic Encyclopedia of Type Strains, Phase IV (KMG-IV): sequencing the most valuable type-strain genomes for metagenomic binning, comparative biology and taxonomic classification.</title>
        <authorList>
            <person name="Goeker M."/>
        </authorList>
    </citation>
    <scope>NUCLEOTIDE SEQUENCE [LARGE SCALE GENOMIC DNA]</scope>
    <source>
        <strain evidence="1 2">DSM 14590</strain>
    </source>
</reference>
<proteinExistence type="predicted"/>
<keyword evidence="2" id="KW-1185">Reference proteome</keyword>
<protein>
    <submittedName>
        <fullName evidence="1">YD repeat-containing protein</fullName>
    </submittedName>
</protein>
<dbReference type="InterPro" id="IPR006530">
    <property type="entry name" value="YD"/>
</dbReference>
<dbReference type="AlphaFoldDB" id="A0AA89T7U1"/>
<sequence>MYFYHYNAHGDVIAMTDAQGTLVARYQYDAWENILSRSGALADENPYRYAGYQYITTKQVCII</sequence>
<organism evidence="1 2">
    <name type="scientific">Parageobacillus toebii NBRC 107807</name>
    <dbReference type="NCBI Taxonomy" id="1223503"/>
    <lineage>
        <taxon>Bacteria</taxon>
        <taxon>Bacillati</taxon>
        <taxon>Bacillota</taxon>
        <taxon>Bacilli</taxon>
        <taxon>Bacillales</taxon>
        <taxon>Anoxybacillaceae</taxon>
        <taxon>Parageobacillus</taxon>
    </lineage>
</organism>
<dbReference type="EMBL" id="JACICZ010000007">
    <property type="protein sequence ID" value="MBB3869116.1"/>
    <property type="molecule type" value="Genomic_DNA"/>
</dbReference>
<gene>
    <name evidence="1" type="ORF">HNR78_002006</name>
</gene>
<evidence type="ECO:0000313" key="2">
    <source>
        <dbReference type="Proteomes" id="UP000613002"/>
    </source>
</evidence>
<comment type="caution">
    <text evidence="1">The sequence shown here is derived from an EMBL/GenBank/DDBJ whole genome shotgun (WGS) entry which is preliminary data.</text>
</comment>
<accession>A0AA89T7U1</accession>
<dbReference type="Proteomes" id="UP000613002">
    <property type="component" value="Unassembled WGS sequence"/>
</dbReference>
<dbReference type="InterPro" id="IPR031325">
    <property type="entry name" value="RHS_repeat"/>
</dbReference>
<name>A0AA89T7U1_9BACL</name>
<evidence type="ECO:0000313" key="1">
    <source>
        <dbReference type="EMBL" id="MBB3869116.1"/>
    </source>
</evidence>
<dbReference type="Pfam" id="PF05593">
    <property type="entry name" value="RHS_repeat"/>
    <property type="match status" value="1"/>
</dbReference>
<dbReference type="NCBIfam" id="TIGR01643">
    <property type="entry name" value="YD_repeat_2x"/>
    <property type="match status" value="1"/>
</dbReference>